<evidence type="ECO:0000256" key="1">
    <source>
        <dbReference type="SAM" id="MobiDB-lite"/>
    </source>
</evidence>
<keyword evidence="3" id="KW-1185">Reference proteome</keyword>
<protein>
    <recommendedName>
        <fullName evidence="4">Cell wall proline rich protein</fullName>
    </recommendedName>
</protein>
<gene>
    <name evidence="2" type="ORF">Egran_04533</name>
</gene>
<feature type="region of interest" description="Disordered" evidence="1">
    <location>
        <begin position="338"/>
        <end position="388"/>
    </location>
</feature>
<feature type="region of interest" description="Disordered" evidence="1">
    <location>
        <begin position="542"/>
        <end position="561"/>
    </location>
</feature>
<sequence length="889" mass="96042">MASISISSPPQLAAKHLGQRDPSVYENIAGSVSLSNLPFVFPPSEPCDLATAIPESEGYIPSGLPPFSFNPGGLHASTQSAHSPHLQPIGHRRRPSELVGTDRPTTPGVSGGSEENMLPTPSPLPAPGPGFGSSGPGRRGHAHRRSAAISSVDLSAVSKAFPTNPGCGSAPSTPTNFKYSRSFCEETVTPSPRSVTSLNQTTPPDSPAKLVMTPEDSCPGGTVGINDNASVIPRPVSIISTETSSSLSTIRPNTSITNNVTSTLLTSMSTGPQRHTRPRTADPVLSITKDVLPGFAELKRPVSVPDTLQSRGELSEGHDSKRKKHFWDENRWKDSFKRTSLEEESPNISHNITSKAPPGPPPVSNSQLSAESRSQKLHTSRKKQKKMRSWADAIFPLKGKRHYSKKSVVSRKSPTPPPSLRRTNSDLASLCDVNFDDDNTVIIHTPNNLSPPKPAFPNLQTSVDSAFDNSWKPKSFYEQRLESETFSPVIDLDAALGPFNTPEMSCDRVAGSAFSIATRRMYSGGRRGEFIGPEMRYHRRAESAPEMPPFDRSALGNTRLNGNPTIANADVFYEEEEDAFLAGNNPSISDDESADNLSVPAHDQRDSSSVVDSTMEIQAGRVLRGLTGTGLGIQTRVPDLPRSPKISSKADTKICGVIPEHHPQKQAFPVTEAFCQPKKSIEIVESDEWSQIFNDPTSNVSTHFTPVDMRPCSSPGDFAYTGPHLPLSIDVPSSPAFPSPDLSNISFDAPRSATASSMTDQTIFNSTYHDPIHGSSEDVPSLTSSASTMTNNKPRLSGTFYDQSSGERSASFSNQALRRHGHSNTTKRSSLVSLSRLVGVSHGEKSKLSYEEKPPGEAAENSKKKCNRLSRLMHFWKTKGKSKTKGDAN</sequence>
<evidence type="ECO:0000313" key="3">
    <source>
        <dbReference type="Proteomes" id="UP000243515"/>
    </source>
</evidence>
<feature type="region of interest" description="Disordered" evidence="1">
    <location>
        <begin position="841"/>
        <end position="866"/>
    </location>
</feature>
<feature type="region of interest" description="Disordered" evidence="1">
    <location>
        <begin position="75"/>
        <end position="147"/>
    </location>
</feature>
<feature type="region of interest" description="Disordered" evidence="1">
    <location>
        <begin position="402"/>
        <end position="424"/>
    </location>
</feature>
<organism evidence="2 3">
    <name type="scientific">Elaphomyces granulatus</name>
    <dbReference type="NCBI Taxonomy" id="519963"/>
    <lineage>
        <taxon>Eukaryota</taxon>
        <taxon>Fungi</taxon>
        <taxon>Dikarya</taxon>
        <taxon>Ascomycota</taxon>
        <taxon>Pezizomycotina</taxon>
        <taxon>Eurotiomycetes</taxon>
        <taxon>Eurotiomycetidae</taxon>
        <taxon>Eurotiales</taxon>
        <taxon>Elaphomycetaceae</taxon>
        <taxon>Elaphomyces</taxon>
    </lineage>
</organism>
<feature type="compositionally biased region" description="Basic residues" evidence="1">
    <location>
        <begin position="375"/>
        <end position="388"/>
    </location>
</feature>
<proteinExistence type="predicted"/>
<dbReference type="AlphaFoldDB" id="A0A232LU61"/>
<feature type="region of interest" description="Disordered" evidence="1">
    <location>
        <begin position="303"/>
        <end position="323"/>
    </location>
</feature>
<dbReference type="EMBL" id="NPHW01004623">
    <property type="protein sequence ID" value="OXV07701.1"/>
    <property type="molecule type" value="Genomic_DNA"/>
</dbReference>
<reference evidence="2 3" key="1">
    <citation type="journal article" date="2015" name="Environ. Microbiol.">
        <title>Metagenome sequence of Elaphomyces granulatus from sporocarp tissue reveals Ascomycota ectomycorrhizal fingerprints of genome expansion and a Proteobacteria-rich microbiome.</title>
        <authorList>
            <person name="Quandt C.A."/>
            <person name="Kohler A."/>
            <person name="Hesse C.N."/>
            <person name="Sharpton T.J."/>
            <person name="Martin F."/>
            <person name="Spatafora J.W."/>
        </authorList>
    </citation>
    <scope>NUCLEOTIDE SEQUENCE [LARGE SCALE GENOMIC DNA]</scope>
    <source>
        <strain evidence="2 3">OSC145934</strain>
    </source>
</reference>
<evidence type="ECO:0000313" key="2">
    <source>
        <dbReference type="EMBL" id="OXV07701.1"/>
    </source>
</evidence>
<feature type="compositionally biased region" description="Polar residues" evidence="1">
    <location>
        <begin position="189"/>
        <end position="203"/>
    </location>
</feature>
<comment type="caution">
    <text evidence="2">The sequence shown here is derived from an EMBL/GenBank/DDBJ whole genome shotgun (WGS) entry which is preliminary data.</text>
</comment>
<name>A0A232LU61_9EURO</name>
<feature type="compositionally biased region" description="Polar residues" evidence="1">
    <location>
        <begin position="781"/>
        <end position="816"/>
    </location>
</feature>
<dbReference type="Proteomes" id="UP000243515">
    <property type="component" value="Unassembled WGS sequence"/>
</dbReference>
<accession>A0A232LU61</accession>
<feature type="compositionally biased region" description="Basic and acidic residues" evidence="1">
    <location>
        <begin position="842"/>
        <end position="863"/>
    </location>
</feature>
<evidence type="ECO:0008006" key="4">
    <source>
        <dbReference type="Google" id="ProtNLM"/>
    </source>
</evidence>
<feature type="region of interest" description="Disordered" evidence="1">
    <location>
        <begin position="189"/>
        <end position="208"/>
    </location>
</feature>
<feature type="region of interest" description="Disordered" evidence="1">
    <location>
        <begin position="767"/>
        <end position="829"/>
    </location>
</feature>
<dbReference type="OrthoDB" id="5406427at2759"/>
<feature type="region of interest" description="Disordered" evidence="1">
    <location>
        <begin position="582"/>
        <end position="612"/>
    </location>
</feature>